<dbReference type="PANTHER" id="PTHR33542:SF3">
    <property type="entry name" value="SIROHYDROCHLORIN FERROCHELATASE, CHLOROPLASTIC"/>
    <property type="match status" value="1"/>
</dbReference>
<feature type="binding site" evidence="6">
    <location>
        <position position="84"/>
    </location>
    <ligand>
        <name>Ni(2+)</name>
        <dbReference type="ChEBI" id="CHEBI:49786"/>
    </ligand>
</feature>
<dbReference type="GO" id="GO:0019251">
    <property type="term" value="P:anaerobic cobalamin biosynthetic process"/>
    <property type="evidence" value="ECO:0007669"/>
    <property type="project" value="UniProtKB-UniRule"/>
</dbReference>
<name>A0A9E5A8C7_9EURY</name>
<dbReference type="EC" id="4.99.1.11" evidence="6"/>
<comment type="pathway">
    <text evidence="6">Cofactor biosynthesis; adenosylcobalamin biosynthesis; cob(II)yrinate a,c-diamide from sirohydrochlorin (anaerobic route): step 1/10.</text>
</comment>
<feature type="binding site" evidence="6">
    <location>
        <position position="19"/>
    </location>
    <ligand>
        <name>Ni(2+)</name>
        <dbReference type="ChEBI" id="CHEBI:49786"/>
    </ligand>
</feature>
<evidence type="ECO:0000256" key="6">
    <source>
        <dbReference type="HAMAP-Rule" id="MF_00785"/>
    </source>
</evidence>
<keyword evidence="6" id="KW-0484">Methanogenesis</keyword>
<comment type="function">
    <text evidence="6">Catalyzes the insertion of Co(2+) into sirohydrochlorin as part of the anaerobic pathway to cobalamin biosynthesis. Involved in the biosynthesis of the unique nickel-containing tetrapyrrole coenzyme F430, the prosthetic group of methyl-coenzyme M reductase (MCR), which plays a key role in methanogenesis and anaerobic methane oxidation. Catalyzes the insertion of Ni(2+) into sirohydrochlorin to yield Ni-sirohydrochlorin.</text>
</comment>
<keyword evidence="10" id="KW-1185">Reference proteome</keyword>
<dbReference type="Proteomes" id="UP001074446">
    <property type="component" value="Unassembled WGS sequence"/>
</dbReference>
<evidence type="ECO:0000256" key="2">
    <source>
        <dbReference type="ARBA" id="ARBA00022596"/>
    </source>
</evidence>
<feature type="compositionally biased region" description="Basic and acidic residues" evidence="7">
    <location>
        <begin position="96"/>
        <end position="110"/>
    </location>
</feature>
<protein>
    <recommendedName>
        <fullName evidence="6">Sirohydrochlorin cobaltochelatase</fullName>
        <ecNumber evidence="6">4.99.1.3</ecNumber>
    </recommendedName>
    <alternativeName>
        <fullName evidence="6">CbiXS</fullName>
    </alternativeName>
    <alternativeName>
        <fullName evidence="6">Sirohydrochlorin nickelchelatase</fullName>
        <ecNumber evidence="6">4.99.1.11</ecNumber>
    </alternativeName>
</protein>
<dbReference type="PANTHER" id="PTHR33542">
    <property type="entry name" value="SIROHYDROCHLORIN FERROCHELATASE, CHLOROPLASTIC"/>
    <property type="match status" value="1"/>
</dbReference>
<comment type="similarity">
    <text evidence="6">Belongs to the CbiX family. CbiXS subfamily.</text>
</comment>
<dbReference type="EMBL" id="JAPVER010000020">
    <property type="protein sequence ID" value="MCZ3365501.1"/>
    <property type="molecule type" value="Genomic_DNA"/>
</dbReference>
<feature type="binding site" evidence="6">
    <location>
        <position position="19"/>
    </location>
    <ligand>
        <name>Co(2+)</name>
        <dbReference type="ChEBI" id="CHEBI:48828"/>
    </ligand>
</feature>
<gene>
    <name evidence="6 9" type="primary">cfbA</name>
    <name evidence="6" type="synonym">cbiX</name>
    <name evidence="9" type="ORF">O3H35_11465</name>
    <name evidence="8" type="ORF">O3H54_06360</name>
</gene>
<dbReference type="CDD" id="cd03416">
    <property type="entry name" value="CbiX_SirB_N"/>
    <property type="match status" value="1"/>
</dbReference>
<comment type="catalytic activity">
    <reaction evidence="6">
        <text>Co-sirohydrochlorin + 2 H(+) = sirohydrochlorin + Co(2+)</text>
        <dbReference type="Rhea" id="RHEA:15893"/>
        <dbReference type="ChEBI" id="CHEBI:15378"/>
        <dbReference type="ChEBI" id="CHEBI:48828"/>
        <dbReference type="ChEBI" id="CHEBI:58351"/>
        <dbReference type="ChEBI" id="CHEBI:60049"/>
        <dbReference type="EC" id="4.99.1.3"/>
    </reaction>
</comment>
<dbReference type="EC" id="4.99.1.3" evidence="6"/>
<dbReference type="InterPro" id="IPR023652">
    <property type="entry name" value="SiroHydchlorin_Cochelatase"/>
</dbReference>
<dbReference type="SUPFAM" id="SSF53800">
    <property type="entry name" value="Chelatase"/>
    <property type="match status" value="1"/>
</dbReference>
<dbReference type="InterPro" id="IPR050963">
    <property type="entry name" value="Sirohydro_Cobaltochel/CbiX"/>
</dbReference>
<keyword evidence="3 6" id="KW-0479">Metal-binding</keyword>
<feature type="region of interest" description="Disordered" evidence="7">
    <location>
        <begin position="96"/>
        <end position="116"/>
    </location>
</feature>
<evidence type="ECO:0000313" key="9">
    <source>
        <dbReference type="EMBL" id="MCZ3373253.1"/>
    </source>
</evidence>
<proteinExistence type="inferred from homology"/>
<feature type="binding site" evidence="6">
    <location>
        <position position="54"/>
    </location>
    <ligand>
        <name>substrate</name>
    </ligand>
</feature>
<dbReference type="Pfam" id="PF01903">
    <property type="entry name" value="CbiX"/>
    <property type="match status" value="1"/>
</dbReference>
<evidence type="ECO:0000256" key="1">
    <source>
        <dbReference type="ARBA" id="ARBA00022573"/>
    </source>
</evidence>
<dbReference type="GO" id="GO:0016151">
    <property type="term" value="F:nickel cation binding"/>
    <property type="evidence" value="ECO:0007669"/>
    <property type="project" value="UniProtKB-UniRule"/>
</dbReference>
<keyword evidence="4 6" id="KW-0456">Lyase</keyword>
<accession>A0A9E5A8C7</accession>
<dbReference type="GO" id="GO:0015948">
    <property type="term" value="P:methanogenesis"/>
    <property type="evidence" value="ECO:0007669"/>
    <property type="project" value="UniProtKB-KW"/>
</dbReference>
<evidence type="ECO:0000256" key="5">
    <source>
        <dbReference type="ARBA" id="ARBA00023285"/>
    </source>
</evidence>
<dbReference type="Proteomes" id="UP001068021">
    <property type="component" value="Unassembled WGS sequence"/>
</dbReference>
<dbReference type="NCBIfam" id="NF002090">
    <property type="entry name" value="PRK00923.1"/>
    <property type="match status" value="1"/>
</dbReference>
<dbReference type="Gene3D" id="3.40.50.1400">
    <property type="match status" value="1"/>
</dbReference>
<keyword evidence="5 6" id="KW-0170">Cobalt</keyword>
<comment type="catalytic activity">
    <reaction evidence="6">
        <text>Ni-sirohydrochlorin + 2 H(+) = sirohydrochlorin + Ni(2+)</text>
        <dbReference type="Rhea" id="RHEA:52796"/>
        <dbReference type="ChEBI" id="CHEBI:15378"/>
        <dbReference type="ChEBI" id="CHEBI:49786"/>
        <dbReference type="ChEBI" id="CHEBI:58351"/>
        <dbReference type="ChEBI" id="CHEBI:136841"/>
        <dbReference type="EC" id="4.99.1.11"/>
    </reaction>
</comment>
<dbReference type="InterPro" id="IPR002762">
    <property type="entry name" value="CbiX-like"/>
</dbReference>
<organism evidence="9">
    <name type="scientific">Methanobacterium veterum</name>
    <dbReference type="NCBI Taxonomy" id="408577"/>
    <lineage>
        <taxon>Archaea</taxon>
        <taxon>Methanobacteriati</taxon>
        <taxon>Methanobacteriota</taxon>
        <taxon>Methanomada group</taxon>
        <taxon>Methanobacteria</taxon>
        <taxon>Methanobacteriales</taxon>
        <taxon>Methanobacteriaceae</taxon>
        <taxon>Methanobacterium</taxon>
    </lineage>
</organism>
<sequence length="148" mass="16276">MDTNSDSKTAKIGILLVGHGSRLPYGKDVVSQIAEMYKENSDYLVEVGFMNISKPSIPSAINKLSKEGVEKIIVTPVFLAHGVHTKQDIPHILGLDDGHSHGHDHGHSHEEEEEQEEIEFDGEIIYTEPLGADARLVDIIKERVASAL</sequence>
<evidence type="ECO:0000313" key="8">
    <source>
        <dbReference type="EMBL" id="MCZ3365501.1"/>
    </source>
</evidence>
<dbReference type="NCBIfam" id="NF033198">
    <property type="entry name" value="F430_CfbA"/>
    <property type="match status" value="1"/>
</dbReference>
<dbReference type="RefSeq" id="WP_048081651.1">
    <property type="nucleotide sequence ID" value="NZ_JAPVER010000020.1"/>
</dbReference>
<evidence type="ECO:0000256" key="3">
    <source>
        <dbReference type="ARBA" id="ARBA00022723"/>
    </source>
</evidence>
<dbReference type="AlphaFoldDB" id="A0A9E5A8C7"/>
<feature type="active site" description="Proton acceptor" evidence="6">
    <location>
        <position position="19"/>
    </location>
</feature>
<reference evidence="9" key="1">
    <citation type="submission" date="2022-12" db="EMBL/GenBank/DDBJ databases">
        <title>Reclassification of two methanogenic archaea species isolated from the Kolyma lowland permafrost.</title>
        <authorList>
            <person name="Trubitsyn V.E."/>
            <person name="Rivkina E.M."/>
            <person name="Shcherbakova V.A."/>
        </authorList>
    </citation>
    <scope>NUCLEOTIDE SEQUENCE</scope>
    <source>
        <strain evidence="8">M2</strain>
        <strain evidence="9">MK4</strain>
    </source>
</reference>
<dbReference type="GO" id="GO:0016852">
    <property type="term" value="F:sirohydrochlorin cobaltochelatase activity"/>
    <property type="evidence" value="ECO:0007669"/>
    <property type="project" value="UniProtKB-UniRule"/>
</dbReference>
<feature type="binding site" evidence="6">
    <location>
        <position position="84"/>
    </location>
    <ligand>
        <name>Co(2+)</name>
        <dbReference type="ChEBI" id="CHEBI:48828"/>
    </ligand>
</feature>
<keyword evidence="1 6" id="KW-0169">Cobalamin biosynthesis</keyword>
<feature type="binding site" evidence="6">
    <location>
        <begin position="79"/>
        <end position="84"/>
    </location>
    <ligand>
        <name>substrate</name>
    </ligand>
</feature>
<evidence type="ECO:0000256" key="7">
    <source>
        <dbReference type="SAM" id="MobiDB-lite"/>
    </source>
</evidence>
<dbReference type="HAMAP" id="MF_00785">
    <property type="entry name" value="CbiX"/>
    <property type="match status" value="1"/>
</dbReference>
<evidence type="ECO:0000313" key="10">
    <source>
        <dbReference type="Proteomes" id="UP001068021"/>
    </source>
</evidence>
<keyword evidence="2 6" id="KW-0533">Nickel</keyword>
<evidence type="ECO:0000256" key="4">
    <source>
        <dbReference type="ARBA" id="ARBA00023239"/>
    </source>
</evidence>
<dbReference type="GO" id="GO:0050897">
    <property type="term" value="F:cobalt ion binding"/>
    <property type="evidence" value="ECO:0007669"/>
    <property type="project" value="UniProtKB-UniRule"/>
</dbReference>
<comment type="caution">
    <text evidence="9">The sequence shown here is derived from an EMBL/GenBank/DDBJ whole genome shotgun (WGS) entry which is preliminary data.</text>
</comment>
<comment type="subunit">
    <text evidence="6">Homotetramer; dimer of dimers.</text>
</comment>
<dbReference type="EMBL" id="JAPVES010000030">
    <property type="protein sequence ID" value="MCZ3373253.1"/>
    <property type="molecule type" value="Genomic_DNA"/>
</dbReference>